<comment type="similarity">
    <text evidence="1 7">Belongs to the UPF0758 family.</text>
</comment>
<evidence type="ECO:0000313" key="10">
    <source>
        <dbReference type="Proteomes" id="UP000037043"/>
    </source>
</evidence>
<dbReference type="GO" id="GO:0006508">
    <property type="term" value="P:proteolysis"/>
    <property type="evidence" value="ECO:0007669"/>
    <property type="project" value="UniProtKB-KW"/>
</dbReference>
<dbReference type="InterPro" id="IPR001405">
    <property type="entry name" value="UPF0758"/>
</dbReference>
<dbReference type="GO" id="GO:0046872">
    <property type="term" value="F:metal ion binding"/>
    <property type="evidence" value="ECO:0007669"/>
    <property type="project" value="UniProtKB-KW"/>
</dbReference>
<dbReference type="AlphaFoldDB" id="A0A0L6Z536"/>
<dbReference type="PANTHER" id="PTHR30471:SF3">
    <property type="entry name" value="UPF0758 PROTEIN YEES-RELATED"/>
    <property type="match status" value="1"/>
</dbReference>
<dbReference type="PATRIC" id="fig|1121318.3.peg.3586"/>
<dbReference type="Pfam" id="PF20582">
    <property type="entry name" value="UPF0758_N"/>
    <property type="match status" value="1"/>
</dbReference>
<dbReference type="NCBIfam" id="TIGR00608">
    <property type="entry name" value="radc"/>
    <property type="match status" value="1"/>
</dbReference>
<evidence type="ECO:0000256" key="4">
    <source>
        <dbReference type="ARBA" id="ARBA00022801"/>
    </source>
</evidence>
<evidence type="ECO:0000256" key="1">
    <source>
        <dbReference type="ARBA" id="ARBA00010243"/>
    </source>
</evidence>
<reference evidence="10" key="1">
    <citation type="submission" date="2015-08" db="EMBL/GenBank/DDBJ databases">
        <title>Genome sequence of the strict anaerobe Clostridium homopropionicum LuHBu1 (DSM 5847T).</title>
        <authorList>
            <person name="Poehlein A."/>
            <person name="Beck M."/>
            <person name="Schiel-Bengelsdorf B."/>
            <person name="Bengelsdorf F.R."/>
            <person name="Daniel R."/>
            <person name="Duerre P."/>
        </authorList>
    </citation>
    <scope>NUCLEOTIDE SEQUENCE [LARGE SCALE GENOMIC DNA]</scope>
    <source>
        <strain evidence="10">DSM 5847</strain>
    </source>
</reference>
<dbReference type="PANTHER" id="PTHR30471">
    <property type="entry name" value="DNA REPAIR PROTEIN RADC"/>
    <property type="match status" value="1"/>
</dbReference>
<comment type="caution">
    <text evidence="9">The sequence shown here is derived from an EMBL/GenBank/DDBJ whole genome shotgun (WGS) entry which is preliminary data.</text>
</comment>
<dbReference type="CDD" id="cd08071">
    <property type="entry name" value="MPN_DUF2466"/>
    <property type="match status" value="1"/>
</dbReference>
<keyword evidence="10" id="KW-1185">Reference proteome</keyword>
<feature type="domain" description="MPN" evidence="8">
    <location>
        <begin position="102"/>
        <end position="225"/>
    </location>
</feature>
<keyword evidence="3" id="KW-0479">Metal-binding</keyword>
<evidence type="ECO:0000256" key="6">
    <source>
        <dbReference type="ARBA" id="ARBA00023049"/>
    </source>
</evidence>
<evidence type="ECO:0000256" key="7">
    <source>
        <dbReference type="RuleBase" id="RU003797"/>
    </source>
</evidence>
<organism evidence="9 10">
    <name type="scientific">Clostridium homopropionicum DSM 5847</name>
    <dbReference type="NCBI Taxonomy" id="1121318"/>
    <lineage>
        <taxon>Bacteria</taxon>
        <taxon>Bacillati</taxon>
        <taxon>Bacillota</taxon>
        <taxon>Clostridia</taxon>
        <taxon>Eubacteriales</taxon>
        <taxon>Clostridiaceae</taxon>
        <taxon>Clostridium</taxon>
    </lineage>
</organism>
<dbReference type="SUPFAM" id="SSF47781">
    <property type="entry name" value="RuvA domain 2-like"/>
    <property type="match status" value="1"/>
</dbReference>
<sequence length="226" mass="25806">MKKSLHNGHRQRLKNRFLQEGLQSFEDHEVLQLILFYAIPYKDTNEIAHKLINKFGSLSKVVEANPKDLEKISGISEHSSILISLFPHFIRKYMADRGKEKLSLDSSKKAGEFACSLYYGISYEVFYVICLDAQHNLLHYEIVHEGTIDEAPIYPRLIVESALRHKAHSIILSHNHPGETMNISESDINATKRIISALAPIEIDVIDHIIIAGNRYISFSEQKIIV</sequence>
<proteinExistence type="inferred from homology"/>
<evidence type="ECO:0000259" key="8">
    <source>
        <dbReference type="PROSITE" id="PS50249"/>
    </source>
</evidence>
<evidence type="ECO:0000256" key="3">
    <source>
        <dbReference type="ARBA" id="ARBA00022723"/>
    </source>
</evidence>
<gene>
    <name evidence="9" type="ORF">CLHOM_35840</name>
</gene>
<dbReference type="Proteomes" id="UP000037043">
    <property type="component" value="Unassembled WGS sequence"/>
</dbReference>
<dbReference type="STRING" id="36844.SAMN04488501_1352"/>
<dbReference type="PROSITE" id="PS50249">
    <property type="entry name" value="MPN"/>
    <property type="match status" value="1"/>
</dbReference>
<keyword evidence="4" id="KW-0378">Hydrolase</keyword>
<dbReference type="Gene3D" id="1.10.150.20">
    <property type="entry name" value="5' to 3' exonuclease, C-terminal subdomain"/>
    <property type="match status" value="1"/>
</dbReference>
<protein>
    <recommendedName>
        <fullName evidence="8">MPN domain-containing protein</fullName>
    </recommendedName>
</protein>
<dbReference type="RefSeq" id="WP_242846805.1">
    <property type="nucleotide sequence ID" value="NZ_LHUR01000048.1"/>
</dbReference>
<dbReference type="InterPro" id="IPR046778">
    <property type="entry name" value="UPF0758_N"/>
</dbReference>
<keyword evidence="6" id="KW-0482">Metalloprotease</keyword>
<name>A0A0L6Z536_9CLOT</name>
<dbReference type="InterPro" id="IPR025657">
    <property type="entry name" value="RadC_JAB"/>
</dbReference>
<evidence type="ECO:0000313" key="9">
    <source>
        <dbReference type="EMBL" id="KOA18071.1"/>
    </source>
</evidence>
<keyword evidence="5" id="KW-0862">Zinc</keyword>
<keyword evidence="2" id="KW-0645">Protease</keyword>
<dbReference type="InterPro" id="IPR010994">
    <property type="entry name" value="RuvA_2-like"/>
</dbReference>
<dbReference type="Gene3D" id="3.40.140.10">
    <property type="entry name" value="Cytidine Deaminase, domain 2"/>
    <property type="match status" value="1"/>
</dbReference>
<dbReference type="EMBL" id="LHUR01000048">
    <property type="protein sequence ID" value="KOA18071.1"/>
    <property type="molecule type" value="Genomic_DNA"/>
</dbReference>
<dbReference type="Pfam" id="PF04002">
    <property type="entry name" value="RadC"/>
    <property type="match status" value="1"/>
</dbReference>
<dbReference type="GO" id="GO:0008237">
    <property type="term" value="F:metallopeptidase activity"/>
    <property type="evidence" value="ECO:0007669"/>
    <property type="project" value="UniProtKB-KW"/>
</dbReference>
<evidence type="ECO:0000256" key="2">
    <source>
        <dbReference type="ARBA" id="ARBA00022670"/>
    </source>
</evidence>
<accession>A0A0L6Z536</accession>
<dbReference type="InterPro" id="IPR037518">
    <property type="entry name" value="MPN"/>
</dbReference>
<evidence type="ECO:0000256" key="5">
    <source>
        <dbReference type="ARBA" id="ARBA00022833"/>
    </source>
</evidence>